<dbReference type="Proteomes" id="UP000285349">
    <property type="component" value="Unassembled WGS sequence"/>
</dbReference>
<dbReference type="RefSeq" id="WP_123515156.1">
    <property type="nucleotide sequence ID" value="NZ_MOBQ01000046.1"/>
</dbReference>
<reference evidence="1 2" key="1">
    <citation type="submission" date="2016-10" db="EMBL/GenBank/DDBJ databases">
        <title>Comparative genome analysis of multiple Pseudomonas spp. focuses on biocontrol and plant growth promoting traits.</title>
        <authorList>
            <person name="Tao X.-Y."/>
            <person name="Taylor C.G."/>
        </authorList>
    </citation>
    <scope>NUCLEOTIDE SEQUENCE [LARGE SCALE GENOMIC DNA]</scope>
    <source>
        <strain evidence="1 2">37A10</strain>
    </source>
</reference>
<gene>
    <name evidence="1" type="ORF">BK666_27675</name>
</gene>
<dbReference type="OrthoDB" id="6242884at2"/>
<name>A0A423JNH2_9PSED</name>
<evidence type="ECO:0000313" key="2">
    <source>
        <dbReference type="Proteomes" id="UP000285349"/>
    </source>
</evidence>
<sequence length="148" mass="16346">MHATNLNEETSTALGTVIAIIQEHGFFKGSVTAFTTNNLLVGVNASHFDAHTSTMNFFYLNFPINIQNKRYKFVDGGPVNPPVLRQLKSGAEVIHTPKSDTGHITFDFNQAKGTLGATFNFTFIDSITSKELMFTGEIKAEGLEFLQR</sequence>
<evidence type="ECO:0000313" key="1">
    <source>
        <dbReference type="EMBL" id="RON39245.1"/>
    </source>
</evidence>
<organism evidence="1 2">
    <name type="scientific">Pseudomonas frederiksbergensis</name>
    <dbReference type="NCBI Taxonomy" id="104087"/>
    <lineage>
        <taxon>Bacteria</taxon>
        <taxon>Pseudomonadati</taxon>
        <taxon>Pseudomonadota</taxon>
        <taxon>Gammaproteobacteria</taxon>
        <taxon>Pseudomonadales</taxon>
        <taxon>Pseudomonadaceae</taxon>
        <taxon>Pseudomonas</taxon>
    </lineage>
</organism>
<proteinExistence type="predicted"/>
<dbReference type="EMBL" id="MOBQ01000046">
    <property type="protein sequence ID" value="RON39245.1"/>
    <property type="molecule type" value="Genomic_DNA"/>
</dbReference>
<comment type="caution">
    <text evidence="1">The sequence shown here is derived from an EMBL/GenBank/DDBJ whole genome shotgun (WGS) entry which is preliminary data.</text>
</comment>
<accession>A0A423JNH2</accession>
<protein>
    <submittedName>
        <fullName evidence="1">Uncharacterized protein</fullName>
    </submittedName>
</protein>
<dbReference type="AlphaFoldDB" id="A0A423JNH2"/>